<protein>
    <submittedName>
        <fullName evidence="3">Glycoside hydrolase family 18 protein</fullName>
    </submittedName>
</protein>
<evidence type="ECO:0000313" key="3">
    <source>
        <dbReference type="EMBL" id="KYQ91060.1"/>
    </source>
</evidence>
<gene>
    <name evidence="3" type="ORF">DLAC_07963</name>
</gene>
<accession>A0A151ZAT6</accession>
<keyword evidence="1" id="KW-0732">Signal</keyword>
<feature type="chain" id="PRO_5007593146" evidence="1">
    <location>
        <begin position="20"/>
        <end position="402"/>
    </location>
</feature>
<dbReference type="Gene3D" id="3.10.50.10">
    <property type="match status" value="1"/>
</dbReference>
<dbReference type="GO" id="GO:0016787">
    <property type="term" value="F:hydrolase activity"/>
    <property type="evidence" value="ECO:0007669"/>
    <property type="project" value="UniProtKB-KW"/>
</dbReference>
<dbReference type="PANTHER" id="PTHR46290:SF4">
    <property type="entry name" value="GH18 DOMAIN-CONTAINING PROTEIN"/>
    <property type="match status" value="1"/>
</dbReference>
<reference evidence="3 4" key="1">
    <citation type="submission" date="2015-12" db="EMBL/GenBank/DDBJ databases">
        <title>Dictyostelia acquired genes for synthesis and detection of signals that induce cell-type specialization by lateral gene transfer from prokaryotes.</title>
        <authorList>
            <person name="Gloeckner G."/>
            <person name="Schaap P."/>
        </authorList>
    </citation>
    <scope>NUCLEOTIDE SEQUENCE [LARGE SCALE GENOMIC DNA]</scope>
    <source>
        <strain evidence="3 4">TK</strain>
    </source>
</reference>
<dbReference type="InterPro" id="IPR001223">
    <property type="entry name" value="Glyco_hydro18_cat"/>
</dbReference>
<dbReference type="InterPro" id="IPR017853">
    <property type="entry name" value="GH"/>
</dbReference>
<feature type="signal peptide" evidence="1">
    <location>
        <begin position="1"/>
        <end position="19"/>
    </location>
</feature>
<feature type="domain" description="GH18" evidence="2">
    <location>
        <begin position="25"/>
        <end position="398"/>
    </location>
</feature>
<dbReference type="PROSITE" id="PS51910">
    <property type="entry name" value="GH18_2"/>
    <property type="match status" value="1"/>
</dbReference>
<organism evidence="3 4">
    <name type="scientific">Tieghemostelium lacteum</name>
    <name type="common">Slime mold</name>
    <name type="synonym">Dictyostelium lacteum</name>
    <dbReference type="NCBI Taxonomy" id="361077"/>
    <lineage>
        <taxon>Eukaryota</taxon>
        <taxon>Amoebozoa</taxon>
        <taxon>Evosea</taxon>
        <taxon>Eumycetozoa</taxon>
        <taxon>Dictyostelia</taxon>
        <taxon>Dictyosteliales</taxon>
        <taxon>Raperosteliaceae</taxon>
        <taxon>Tieghemostelium</taxon>
    </lineage>
</organism>
<proteinExistence type="predicted"/>
<dbReference type="Gene3D" id="3.20.20.80">
    <property type="entry name" value="Glycosidases"/>
    <property type="match status" value="2"/>
</dbReference>
<evidence type="ECO:0000259" key="2">
    <source>
        <dbReference type="PROSITE" id="PS51910"/>
    </source>
</evidence>
<name>A0A151ZAT6_TIELA</name>
<dbReference type="SMART" id="SM00636">
    <property type="entry name" value="Glyco_18"/>
    <property type="match status" value="1"/>
</dbReference>
<dbReference type="InterPro" id="IPR029070">
    <property type="entry name" value="Chitinase_insertion_sf"/>
</dbReference>
<keyword evidence="4" id="KW-1185">Reference proteome</keyword>
<dbReference type="GO" id="GO:0005615">
    <property type="term" value="C:extracellular space"/>
    <property type="evidence" value="ECO:0007669"/>
    <property type="project" value="TreeGrafter"/>
</dbReference>
<sequence>MNNLFILFIIISVVQIVYSVNSISINQQIYINNNNNNNNNKHIDIGEEIKYIIESELFDFILIKELEKKVFACPCQDESLCQVLQTPPREEIVGFILDNDMDFYQQYVNWQNLTSVIVPLSNSTNPEIICLAHQHKVRVHHMVDWPGSWDLVTQNEWLRQNLYLVKQFNADGLNLDFEMPLHSNETELLNIFVQRISKLLHKMNPYIQLSYDVDLEPPGNLDVQTVGLELDFWFIMAYDCSWNSNPLGPNSPLPAVVDGLQYYLQFLHVNPWQLVLGLPWYGYYGQCVQTESIFNSTCETPTYKYPMSYSYINIYQILQTDQNSGELWNNQSMTPYVNYQVGGSIYQVQYDNPISIFYKVQYAKSQHIRGVGVWRLDFLDQSPNNSTINSMYDSLSSFLHKD</sequence>
<dbReference type="GO" id="GO:0009313">
    <property type="term" value="P:oligosaccharide catabolic process"/>
    <property type="evidence" value="ECO:0007669"/>
    <property type="project" value="TreeGrafter"/>
</dbReference>
<dbReference type="AlphaFoldDB" id="A0A151ZAT6"/>
<dbReference type="SUPFAM" id="SSF51445">
    <property type="entry name" value="(Trans)glycosidases"/>
    <property type="match status" value="1"/>
</dbReference>
<dbReference type="GO" id="GO:0008061">
    <property type="term" value="F:chitin binding"/>
    <property type="evidence" value="ECO:0007669"/>
    <property type="project" value="InterPro"/>
</dbReference>
<dbReference type="PANTHER" id="PTHR46290">
    <property type="entry name" value="DI-N-ACETYLCHITOBIASE"/>
    <property type="match status" value="1"/>
</dbReference>
<dbReference type="InterPro" id="IPR051887">
    <property type="entry name" value="GH18_Domain-Containing"/>
</dbReference>
<evidence type="ECO:0000313" key="4">
    <source>
        <dbReference type="Proteomes" id="UP000076078"/>
    </source>
</evidence>
<dbReference type="STRING" id="361077.A0A151ZAT6"/>
<dbReference type="InParanoid" id="A0A151ZAT6"/>
<keyword evidence="3" id="KW-0378">Hydrolase</keyword>
<dbReference type="EMBL" id="LODT01000035">
    <property type="protein sequence ID" value="KYQ91060.1"/>
    <property type="molecule type" value="Genomic_DNA"/>
</dbReference>
<comment type="caution">
    <text evidence="3">The sequence shown here is derived from an EMBL/GenBank/DDBJ whole genome shotgun (WGS) entry which is preliminary data.</text>
</comment>
<dbReference type="InterPro" id="IPR011583">
    <property type="entry name" value="Chitinase_II/V-like_cat"/>
</dbReference>
<dbReference type="OrthoDB" id="73875at2759"/>
<evidence type="ECO:0000256" key="1">
    <source>
        <dbReference type="SAM" id="SignalP"/>
    </source>
</evidence>
<dbReference type="Pfam" id="PF00704">
    <property type="entry name" value="Glyco_hydro_18"/>
    <property type="match status" value="1"/>
</dbReference>
<dbReference type="Proteomes" id="UP000076078">
    <property type="component" value="Unassembled WGS sequence"/>
</dbReference>